<feature type="region of interest" description="Disordered" evidence="1">
    <location>
        <begin position="43"/>
        <end position="108"/>
    </location>
</feature>
<sequence length="108" mass="11581">MIFGLLLGLGIYRGAITAVQALDKVEHYTVTVGNLFIDFATAVRTGDNEETPEGEGEDTSDDADGTSPAAPEVRTPRPRANSYDRPVTARDRPAGPWRSGHAPRSTDP</sequence>
<dbReference type="Proteomes" id="UP001555826">
    <property type="component" value="Unassembled WGS sequence"/>
</dbReference>
<dbReference type="EMBL" id="JBFNQN010000029">
    <property type="protein sequence ID" value="MEW9267867.1"/>
    <property type="molecule type" value="Genomic_DNA"/>
</dbReference>
<feature type="compositionally biased region" description="Acidic residues" evidence="1">
    <location>
        <begin position="48"/>
        <end position="64"/>
    </location>
</feature>
<evidence type="ECO:0000313" key="3">
    <source>
        <dbReference type="Proteomes" id="UP001555826"/>
    </source>
</evidence>
<organism evidence="2 3">
    <name type="scientific">Kineococcus endophyticus</name>
    <dbReference type="NCBI Taxonomy" id="1181883"/>
    <lineage>
        <taxon>Bacteria</taxon>
        <taxon>Bacillati</taxon>
        <taxon>Actinomycetota</taxon>
        <taxon>Actinomycetes</taxon>
        <taxon>Kineosporiales</taxon>
        <taxon>Kineosporiaceae</taxon>
        <taxon>Kineococcus</taxon>
    </lineage>
</organism>
<protein>
    <submittedName>
        <fullName evidence="2">Uncharacterized protein</fullName>
    </submittedName>
</protein>
<gene>
    <name evidence="2" type="ORF">AB1207_24265</name>
</gene>
<keyword evidence="3" id="KW-1185">Reference proteome</keyword>
<reference evidence="2 3" key="1">
    <citation type="submission" date="2024-07" db="EMBL/GenBank/DDBJ databases">
        <authorList>
            <person name="Thanompreechachai J."/>
            <person name="Duangmal K."/>
        </authorList>
    </citation>
    <scope>NUCLEOTIDE SEQUENCE [LARGE SCALE GENOMIC DNA]</scope>
    <source>
        <strain evidence="2 3">KCTC 19886</strain>
    </source>
</reference>
<evidence type="ECO:0000256" key="1">
    <source>
        <dbReference type="SAM" id="MobiDB-lite"/>
    </source>
</evidence>
<dbReference type="RefSeq" id="WP_367641392.1">
    <property type="nucleotide sequence ID" value="NZ_JBFNQN010000029.1"/>
</dbReference>
<comment type="caution">
    <text evidence="2">The sequence shown here is derived from an EMBL/GenBank/DDBJ whole genome shotgun (WGS) entry which is preliminary data.</text>
</comment>
<evidence type="ECO:0000313" key="2">
    <source>
        <dbReference type="EMBL" id="MEW9267867.1"/>
    </source>
</evidence>
<proteinExistence type="predicted"/>
<name>A0ABV3PF44_9ACTN</name>
<accession>A0ABV3PF44</accession>